<dbReference type="Proteomes" id="UP000613582">
    <property type="component" value="Unassembled WGS sequence"/>
</dbReference>
<dbReference type="Gene3D" id="2.60.120.10">
    <property type="entry name" value="Jelly Rolls"/>
    <property type="match status" value="1"/>
</dbReference>
<dbReference type="InterPro" id="IPR050397">
    <property type="entry name" value="Env_Response_Regulators"/>
</dbReference>
<dbReference type="PANTHER" id="PTHR24567">
    <property type="entry name" value="CRP FAMILY TRANSCRIPTIONAL REGULATORY PROTEIN"/>
    <property type="match status" value="1"/>
</dbReference>
<proteinExistence type="predicted"/>
<dbReference type="InterPro" id="IPR018490">
    <property type="entry name" value="cNMP-bd_dom_sf"/>
</dbReference>
<comment type="caution">
    <text evidence="6">The sequence shown here is derived from an EMBL/GenBank/DDBJ whole genome shotgun (WGS) entry which is preliminary data.</text>
</comment>
<evidence type="ECO:0000256" key="1">
    <source>
        <dbReference type="ARBA" id="ARBA00023015"/>
    </source>
</evidence>
<dbReference type="InterPro" id="IPR014710">
    <property type="entry name" value="RmlC-like_jellyroll"/>
</dbReference>
<dbReference type="PROSITE" id="PS51063">
    <property type="entry name" value="HTH_CRP_2"/>
    <property type="match status" value="1"/>
</dbReference>
<dbReference type="PROSITE" id="PS50042">
    <property type="entry name" value="CNMP_BINDING_3"/>
    <property type="match status" value="1"/>
</dbReference>
<dbReference type="SUPFAM" id="SSF46785">
    <property type="entry name" value="Winged helix' DNA-binding domain"/>
    <property type="match status" value="1"/>
</dbReference>
<evidence type="ECO:0000256" key="2">
    <source>
        <dbReference type="ARBA" id="ARBA00023125"/>
    </source>
</evidence>
<reference evidence="6" key="1">
    <citation type="journal article" date="2014" name="Int. J. Syst. Evol. Microbiol.">
        <title>Complete genome sequence of Corynebacterium casei LMG S-19264T (=DSM 44701T), isolated from a smear-ripened cheese.</title>
        <authorList>
            <consortium name="US DOE Joint Genome Institute (JGI-PGF)"/>
            <person name="Walter F."/>
            <person name="Albersmeier A."/>
            <person name="Kalinowski J."/>
            <person name="Ruckert C."/>
        </authorList>
    </citation>
    <scope>NUCLEOTIDE SEQUENCE</scope>
    <source>
        <strain evidence="6">CGMCC 1.12921</strain>
    </source>
</reference>
<organism evidence="6 7">
    <name type="scientific">Aquisalinus flavus</name>
    <dbReference type="NCBI Taxonomy" id="1526572"/>
    <lineage>
        <taxon>Bacteria</taxon>
        <taxon>Pseudomonadati</taxon>
        <taxon>Pseudomonadota</taxon>
        <taxon>Alphaproteobacteria</taxon>
        <taxon>Parvularculales</taxon>
        <taxon>Parvularculaceae</taxon>
        <taxon>Aquisalinus</taxon>
    </lineage>
</organism>
<dbReference type="Gene3D" id="1.10.10.10">
    <property type="entry name" value="Winged helix-like DNA-binding domain superfamily/Winged helix DNA-binding domain"/>
    <property type="match status" value="1"/>
</dbReference>
<dbReference type="GO" id="GO:0005829">
    <property type="term" value="C:cytosol"/>
    <property type="evidence" value="ECO:0007669"/>
    <property type="project" value="TreeGrafter"/>
</dbReference>
<accession>A0A8J2V7T7</accession>
<keyword evidence="7" id="KW-1185">Reference proteome</keyword>
<evidence type="ECO:0000259" key="5">
    <source>
        <dbReference type="PROSITE" id="PS51063"/>
    </source>
</evidence>
<dbReference type="Pfam" id="PF00027">
    <property type="entry name" value="cNMP_binding"/>
    <property type="match status" value="1"/>
</dbReference>
<dbReference type="GO" id="GO:0003700">
    <property type="term" value="F:DNA-binding transcription factor activity"/>
    <property type="evidence" value="ECO:0007669"/>
    <property type="project" value="TreeGrafter"/>
</dbReference>
<evidence type="ECO:0000313" key="6">
    <source>
        <dbReference type="EMBL" id="GGD16323.1"/>
    </source>
</evidence>
<name>A0A8J2V7T7_9PROT</name>
<dbReference type="InterPro" id="IPR036390">
    <property type="entry name" value="WH_DNA-bd_sf"/>
</dbReference>
<dbReference type="PANTHER" id="PTHR24567:SF68">
    <property type="entry name" value="DNA-BINDING TRANSCRIPTIONAL DUAL REGULATOR CRP"/>
    <property type="match status" value="1"/>
</dbReference>
<dbReference type="GO" id="GO:0003677">
    <property type="term" value="F:DNA binding"/>
    <property type="evidence" value="ECO:0007669"/>
    <property type="project" value="UniProtKB-KW"/>
</dbReference>
<evidence type="ECO:0000256" key="3">
    <source>
        <dbReference type="ARBA" id="ARBA00023163"/>
    </source>
</evidence>
<evidence type="ECO:0000259" key="4">
    <source>
        <dbReference type="PROSITE" id="PS50042"/>
    </source>
</evidence>
<dbReference type="RefSeq" id="WP_206711161.1">
    <property type="nucleotide sequence ID" value="NZ_BMGH01000001.1"/>
</dbReference>
<protein>
    <submittedName>
        <fullName evidence="6">Crp/Fnr family transcriptional regulator</fullName>
    </submittedName>
</protein>
<keyword evidence="2" id="KW-0238">DNA-binding</keyword>
<dbReference type="InterPro" id="IPR000595">
    <property type="entry name" value="cNMP-bd_dom"/>
</dbReference>
<dbReference type="SMART" id="SM00419">
    <property type="entry name" value="HTH_CRP"/>
    <property type="match status" value="1"/>
</dbReference>
<evidence type="ECO:0000313" key="7">
    <source>
        <dbReference type="Proteomes" id="UP000613582"/>
    </source>
</evidence>
<feature type="domain" description="Cyclic nucleotide-binding" evidence="4">
    <location>
        <begin position="15"/>
        <end position="118"/>
    </location>
</feature>
<dbReference type="EMBL" id="BMGH01000001">
    <property type="protein sequence ID" value="GGD16323.1"/>
    <property type="molecule type" value="Genomic_DNA"/>
</dbReference>
<keyword evidence="3" id="KW-0804">Transcription</keyword>
<keyword evidence="1" id="KW-0805">Transcription regulation</keyword>
<dbReference type="InterPro" id="IPR036388">
    <property type="entry name" value="WH-like_DNA-bd_sf"/>
</dbReference>
<gene>
    <name evidence="6" type="ORF">GCM10011342_26390</name>
</gene>
<dbReference type="Pfam" id="PF13545">
    <property type="entry name" value="HTH_Crp_2"/>
    <property type="match status" value="1"/>
</dbReference>
<dbReference type="AlphaFoldDB" id="A0A8J2V7T7"/>
<reference evidence="6" key="2">
    <citation type="submission" date="2020-09" db="EMBL/GenBank/DDBJ databases">
        <authorList>
            <person name="Sun Q."/>
            <person name="Zhou Y."/>
        </authorList>
    </citation>
    <scope>NUCLEOTIDE SEQUENCE</scope>
    <source>
        <strain evidence="6">CGMCC 1.12921</strain>
    </source>
</reference>
<dbReference type="SUPFAM" id="SSF51206">
    <property type="entry name" value="cAMP-binding domain-like"/>
    <property type="match status" value="1"/>
</dbReference>
<dbReference type="CDD" id="cd00038">
    <property type="entry name" value="CAP_ED"/>
    <property type="match status" value="1"/>
</dbReference>
<dbReference type="InterPro" id="IPR012318">
    <property type="entry name" value="HTH_CRP"/>
</dbReference>
<sequence>MVTPHRNMLVRKLEGFGPLPDADRDLIEDLTQETRRVPAQSDIISEGQNPENVHLILDGLACRYKLVDSGHRQILAIFLPGEFCDLYIFILKQMDHSISTLTACDVVDIPREVIFRMLERPAIARALWWSTLVDEAILRERLVDIGRRPARVRVAHMLSEIYVRMQALGLTEGGSFDFRLTQTDIADALGLTNVSVNKVIMELRRDGILDVTNSRISVLNQDELQAIGQFSADYLHLS</sequence>
<feature type="domain" description="HTH crp-type" evidence="5">
    <location>
        <begin position="148"/>
        <end position="222"/>
    </location>
</feature>